<reference evidence="12" key="1">
    <citation type="submission" date="2016-04" db="UniProtKB">
        <authorList>
            <consortium name="WormBaseParasite"/>
        </authorList>
    </citation>
    <scope>IDENTIFICATION</scope>
</reference>
<evidence type="ECO:0000256" key="6">
    <source>
        <dbReference type="ARBA" id="ARBA00022807"/>
    </source>
</evidence>
<evidence type="ECO:0000256" key="7">
    <source>
        <dbReference type="PROSITE-ProRule" id="PRU01393"/>
    </source>
</evidence>
<dbReference type="AlphaFoldDB" id="A0A158QL11"/>
<evidence type="ECO:0000256" key="8">
    <source>
        <dbReference type="RuleBase" id="RU361215"/>
    </source>
</evidence>
<evidence type="ECO:0000313" key="12">
    <source>
        <dbReference type="WBParaSite" id="HPLM_0000561101-mRNA-1"/>
    </source>
</evidence>
<comment type="catalytic activity">
    <reaction evidence="1 7 8">
        <text>Thiol-dependent hydrolysis of ester, thioester, amide, peptide and isopeptide bonds formed by the C-terminal Gly of ubiquitin (a 76-residue protein attached to proteins as an intracellular targeting signal).</text>
        <dbReference type="EC" id="3.4.19.12"/>
    </reaction>
</comment>
<keyword evidence="5 7" id="KW-0378">Hydrolase</keyword>
<gene>
    <name evidence="10" type="ORF">HPLM_LOCUS5603</name>
</gene>
<keyword evidence="6 7" id="KW-0788">Thiol protease</keyword>
<evidence type="ECO:0000256" key="3">
    <source>
        <dbReference type="ARBA" id="ARBA00022670"/>
    </source>
</evidence>
<protein>
    <recommendedName>
        <fullName evidence="8">Ubiquitin carboxyl-terminal hydrolase</fullName>
        <ecNumber evidence="8">3.4.19.12</ecNumber>
    </recommendedName>
</protein>
<dbReference type="PANTHER" id="PTHR10589:SF17">
    <property type="entry name" value="UBIQUITIN CARBOXYL-TERMINAL HYDROLASE"/>
    <property type="match status" value="1"/>
</dbReference>
<dbReference type="GO" id="GO:0006511">
    <property type="term" value="P:ubiquitin-dependent protein catabolic process"/>
    <property type="evidence" value="ECO:0007669"/>
    <property type="project" value="UniProtKB-UniRule"/>
</dbReference>
<dbReference type="CDD" id="cd09616">
    <property type="entry name" value="Peptidase_C12_UCH_L1_L3"/>
    <property type="match status" value="1"/>
</dbReference>
<dbReference type="EC" id="3.4.19.12" evidence="8"/>
<dbReference type="OrthoDB" id="427186at2759"/>
<dbReference type="InterPro" id="IPR001578">
    <property type="entry name" value="Peptidase_C12_UCH"/>
</dbReference>
<dbReference type="GO" id="GO:0004843">
    <property type="term" value="F:cysteine-type deubiquitinase activity"/>
    <property type="evidence" value="ECO:0007669"/>
    <property type="project" value="UniProtKB-UniRule"/>
</dbReference>
<feature type="domain" description="UCH catalytic" evidence="9">
    <location>
        <begin position="254"/>
        <end position="497"/>
    </location>
</feature>
<dbReference type="Pfam" id="PF01088">
    <property type="entry name" value="Peptidase_C12"/>
    <property type="match status" value="2"/>
</dbReference>
<feature type="active site" description="Nucleophile" evidence="7">
    <location>
        <position position="133"/>
    </location>
</feature>
<dbReference type="SUPFAM" id="SSF54001">
    <property type="entry name" value="Cysteine proteinases"/>
    <property type="match status" value="2"/>
</dbReference>
<dbReference type="GO" id="GO:0016579">
    <property type="term" value="P:protein deubiquitination"/>
    <property type="evidence" value="ECO:0007669"/>
    <property type="project" value="TreeGrafter"/>
</dbReference>
<evidence type="ECO:0000256" key="2">
    <source>
        <dbReference type="ARBA" id="ARBA00009326"/>
    </source>
</evidence>
<feature type="active site" description="Proton donor" evidence="7">
    <location>
        <position position="203"/>
    </location>
</feature>
<feature type="site" description="Transition state stabilizer" evidence="7">
    <location>
        <position position="127"/>
    </location>
</feature>
<dbReference type="InterPro" id="IPR038765">
    <property type="entry name" value="Papain-like_cys_pep_sf"/>
</dbReference>
<accession>A0A158QL11</accession>
<feature type="domain" description="UCH catalytic" evidence="9">
    <location>
        <begin position="44"/>
        <end position="262"/>
    </location>
</feature>
<dbReference type="PRINTS" id="PR00707">
    <property type="entry name" value="UBCTHYDRLASE"/>
</dbReference>
<organism evidence="12">
    <name type="scientific">Haemonchus placei</name>
    <name type="common">Barber's pole worm</name>
    <dbReference type="NCBI Taxonomy" id="6290"/>
    <lineage>
        <taxon>Eukaryota</taxon>
        <taxon>Metazoa</taxon>
        <taxon>Ecdysozoa</taxon>
        <taxon>Nematoda</taxon>
        <taxon>Chromadorea</taxon>
        <taxon>Rhabditida</taxon>
        <taxon>Rhabditina</taxon>
        <taxon>Rhabditomorpha</taxon>
        <taxon>Strongyloidea</taxon>
        <taxon>Trichostrongylidae</taxon>
        <taxon>Haemonchus</taxon>
    </lineage>
</organism>
<proteinExistence type="inferred from homology"/>
<dbReference type="Gene3D" id="3.40.532.10">
    <property type="entry name" value="Peptidase C12, ubiquitin carboxyl-terminal hydrolase"/>
    <property type="match status" value="2"/>
</dbReference>
<keyword evidence="3 7" id="KW-0645">Protease</keyword>
<comment type="caution">
    <text evidence="7">Lacks conserved residue(s) required for the propagation of feature annotation.</text>
</comment>
<feature type="site" description="Important for enzyme activity" evidence="7">
    <location>
        <position position="218"/>
    </location>
</feature>
<evidence type="ECO:0000313" key="11">
    <source>
        <dbReference type="Proteomes" id="UP000268014"/>
    </source>
</evidence>
<dbReference type="STRING" id="6290.A0A158QL11"/>
<dbReference type="WBParaSite" id="HPLM_0000561101-mRNA-1">
    <property type="protein sequence ID" value="HPLM_0000561101-mRNA-1"/>
    <property type="gene ID" value="HPLM_0000561101"/>
</dbReference>
<dbReference type="PANTHER" id="PTHR10589">
    <property type="entry name" value="UBIQUITIN CARBOXYL-TERMINAL HYDROLASE"/>
    <property type="match status" value="1"/>
</dbReference>
<name>A0A158QL11_HAEPC</name>
<evidence type="ECO:0000256" key="1">
    <source>
        <dbReference type="ARBA" id="ARBA00000707"/>
    </source>
</evidence>
<evidence type="ECO:0000259" key="9">
    <source>
        <dbReference type="PROSITE" id="PS52048"/>
    </source>
</evidence>
<evidence type="ECO:0000313" key="10">
    <source>
        <dbReference type="EMBL" id="VDO26520.1"/>
    </source>
</evidence>
<keyword evidence="11" id="KW-1185">Reference proteome</keyword>
<dbReference type="InterPro" id="IPR036959">
    <property type="entry name" value="Peptidase_C12_UCH_sf"/>
</dbReference>
<dbReference type="EMBL" id="UZAF01016364">
    <property type="protein sequence ID" value="VDO26520.1"/>
    <property type="molecule type" value="Genomic_DNA"/>
</dbReference>
<reference evidence="10 11" key="2">
    <citation type="submission" date="2018-11" db="EMBL/GenBank/DDBJ databases">
        <authorList>
            <consortium name="Pathogen Informatics"/>
        </authorList>
    </citation>
    <scope>NUCLEOTIDE SEQUENCE [LARGE SCALE GENOMIC DNA]</scope>
    <source>
        <strain evidence="10 11">MHpl1</strain>
    </source>
</reference>
<comment type="similarity">
    <text evidence="2 7 8">Belongs to the peptidase C12 family.</text>
</comment>
<sequence>MAYNQEEVGFATTTFGANDLCKYLVNLGKASATTSAGAIAMAKVWQALESNPDTINPFMAKIGVETVQCVDIISFDDDALENLPKPQYAVLLCLPDYKKVNELMAPIYEKLRSENVTPPPNVFFMEQKISNACGTFALFHALANIEDQVDLGSGSFHKWLEAAKSLGIDQRSDLLANDESLAAAHDEAARSGDSHQPEEVEHHFICYVNKDGTLFEIDSRAPFPRALGTTSGDTLVKDAGVECKQLMEKLDNVSFAAMALVPKFLGRIGVRSVECVDIFSFDPEMLDFLPAPQLAVILCFPERDGARPLENAYNTLKASGFSAPDNVFFMKQKIGNACGTFALFHALANLEGVIDLGNNCGRCFAGNGSFSNWLKKAKLSSVEERSDLLLNNEELSTAHEETAREGETEEPTNVEHHFICYVKKDGVLYEIEHQQKPNSYSLHTVIESINSDSCAPFPRPLGNPPEDEALVSAAGKHIKEMMAEIGDTSFSAMALVRS</sequence>
<keyword evidence="4 7" id="KW-0833">Ubl conjugation pathway</keyword>
<dbReference type="PROSITE" id="PS52048">
    <property type="entry name" value="UCH_DOMAIN"/>
    <property type="match status" value="2"/>
</dbReference>
<dbReference type="GO" id="GO:0005737">
    <property type="term" value="C:cytoplasm"/>
    <property type="evidence" value="ECO:0007669"/>
    <property type="project" value="TreeGrafter"/>
</dbReference>
<evidence type="ECO:0000256" key="4">
    <source>
        <dbReference type="ARBA" id="ARBA00022786"/>
    </source>
</evidence>
<dbReference type="Proteomes" id="UP000268014">
    <property type="component" value="Unassembled WGS sequence"/>
</dbReference>
<evidence type="ECO:0000256" key="5">
    <source>
        <dbReference type="ARBA" id="ARBA00022801"/>
    </source>
</evidence>
<dbReference type="OMA" id="VECVDII"/>